<dbReference type="Gene3D" id="3.40.50.880">
    <property type="match status" value="1"/>
</dbReference>
<dbReference type="Pfam" id="PF00246">
    <property type="entry name" value="Peptidase_M14"/>
    <property type="match status" value="1"/>
</dbReference>
<comment type="similarity">
    <text evidence="2 7">Belongs to the peptidase M14 family.</text>
</comment>
<dbReference type="SUPFAM" id="SSF53187">
    <property type="entry name" value="Zn-dependent exopeptidases"/>
    <property type="match status" value="1"/>
</dbReference>
<dbReference type="InterPro" id="IPR029062">
    <property type="entry name" value="Class_I_gatase-like"/>
</dbReference>
<name>A0A327X1R4_9GAMM</name>
<dbReference type="PANTHER" id="PTHR11705">
    <property type="entry name" value="PROTEASE FAMILY M14 CARBOXYPEPTIDASE A,B"/>
    <property type="match status" value="1"/>
</dbReference>
<dbReference type="SUPFAM" id="SSF52317">
    <property type="entry name" value="Class I glutamine amidotransferase-like"/>
    <property type="match status" value="1"/>
</dbReference>
<keyword evidence="8" id="KW-0732">Signal</keyword>
<evidence type="ECO:0000259" key="9">
    <source>
        <dbReference type="PROSITE" id="PS52035"/>
    </source>
</evidence>
<dbReference type="Proteomes" id="UP000249203">
    <property type="component" value="Unassembled WGS sequence"/>
</dbReference>
<evidence type="ECO:0000313" key="11">
    <source>
        <dbReference type="Proteomes" id="UP000249203"/>
    </source>
</evidence>
<dbReference type="SMART" id="SM00631">
    <property type="entry name" value="Zn_pept"/>
    <property type="match status" value="1"/>
</dbReference>
<dbReference type="EMBL" id="QLMD01000003">
    <property type="protein sequence ID" value="RAJ99134.1"/>
    <property type="molecule type" value="Genomic_DNA"/>
</dbReference>
<keyword evidence="10" id="KW-0121">Carboxypeptidase</keyword>
<dbReference type="InterPro" id="IPR000834">
    <property type="entry name" value="Peptidase_M14"/>
</dbReference>
<accession>A0A327X1R4</accession>
<dbReference type="AlphaFoldDB" id="A0A327X1R4"/>
<feature type="signal peptide" evidence="8">
    <location>
        <begin position="1"/>
        <end position="30"/>
    </location>
</feature>
<evidence type="ECO:0000256" key="7">
    <source>
        <dbReference type="PROSITE-ProRule" id="PRU01379"/>
    </source>
</evidence>
<dbReference type="GO" id="GO:0005615">
    <property type="term" value="C:extracellular space"/>
    <property type="evidence" value="ECO:0007669"/>
    <property type="project" value="TreeGrafter"/>
</dbReference>
<dbReference type="GO" id="GO:0004181">
    <property type="term" value="F:metallocarboxypeptidase activity"/>
    <property type="evidence" value="ECO:0007669"/>
    <property type="project" value="InterPro"/>
</dbReference>
<reference evidence="10 11" key="1">
    <citation type="submission" date="2018-06" db="EMBL/GenBank/DDBJ databases">
        <title>Genomic Encyclopedia of Type Strains, Phase III (KMG-III): the genomes of soil and plant-associated and newly described type strains.</title>
        <authorList>
            <person name="Whitman W."/>
        </authorList>
    </citation>
    <scope>NUCLEOTIDE SEQUENCE [LARGE SCALE GENOMIC DNA]</scope>
    <source>
        <strain evidence="10 11">CGMCC 1.15366</strain>
    </source>
</reference>
<evidence type="ECO:0000256" key="2">
    <source>
        <dbReference type="ARBA" id="ARBA00005988"/>
    </source>
</evidence>
<comment type="cofactor">
    <cofactor evidence="1">
        <name>Zn(2+)</name>
        <dbReference type="ChEBI" id="CHEBI:29105"/>
    </cofactor>
</comment>
<gene>
    <name evidence="10" type="ORF">B0I24_103128</name>
</gene>
<feature type="active site" description="Proton donor/acceptor" evidence="7">
    <location>
        <position position="339"/>
    </location>
</feature>
<comment type="caution">
    <text evidence="10">The sequence shown here is derived from an EMBL/GenBank/DDBJ whole genome shotgun (WGS) entry which is preliminary data.</text>
</comment>
<proteinExistence type="inferred from homology"/>
<protein>
    <submittedName>
        <fullName evidence="10">Zinc carboxypeptidase</fullName>
    </submittedName>
</protein>
<evidence type="ECO:0000256" key="6">
    <source>
        <dbReference type="ARBA" id="ARBA00023049"/>
    </source>
</evidence>
<keyword evidence="6" id="KW-0482">Metalloprotease</keyword>
<dbReference type="PANTHER" id="PTHR11705:SF143">
    <property type="entry name" value="SLL0236 PROTEIN"/>
    <property type="match status" value="1"/>
</dbReference>
<evidence type="ECO:0000256" key="5">
    <source>
        <dbReference type="ARBA" id="ARBA00022833"/>
    </source>
</evidence>
<sequence length="884" mass="100205">MGETMHHFLRSSWMALVSICLLTLSVSAQAQQTYDLDYYLPEGTVLDPSIPTPEEVLHYQVGEWHVRHDQLVHYMQVLSQHSDRIQVETMGFSHERRPLILVKVAAAENRDRIEDMRREHMRLTDAQSDVRPEDAPLVVYLGYSVHGDESSGANAALLTAYYLAAAQGPEIDAWLDNTVILIEPAMNPDGLGRFAQWANQFKSQNLVSDRQNIELQQLWLRGRQNHYWFDLNRDWLLLQHPESRARIAAYQRWMPNVLTDHHEMGTDSTYFFQPGIPSRKNPMTPDENVELTELLAEYHADILDDVHSLYYTEESFDDFYYGKGSSYPDIQGTIGILFEQGSSRGHLQESINGEISFPFTIRNQFLTSLSTVRGSVENRDRLNGFMQRFYRDSMDMARSAGFDGYMLQGDAADPARMQELLSILRQHNIEAYAVSEDFSANGEDYVAGRDFYIPARQRQFRLLEGAFSTRQDFPDNTFYDVSAWTLPKAFNIPFSQVSHNRRFRIAEQAYQGDSPWQPSELQNTNVGYAFSWEHYFAPRLLNQLLQQGVHARLAAEAMTISTPQGEQHFPAGTVLITRAYQQHDWSQVQQWVANYSNQSQIPVHTISRGLTPSTGMDIGSRSIDPVNKPEVLLVVGDGVPVQEAGEAWYYLDRHVNLPVTKVETQRLDRIDLSRYTHIIMVNGRYSFSDALASRLQQWVRAGGTLIGQKGGARWMSNNGLLGAHFVEQAEFDAQFNARGLSYADRNDYFAQQRVAGAIFATELDLSHPLAAGFTRTSLPVFKDSTMAMRADSAPFIDVARYTDAPVLAGYVSEGNREVIKERAAIVAHRLGSGRVVGFADNVNFRGYFWGTSKLMANAIFWSQYAMGTVNSEDEAAAAEEAHAH</sequence>
<organism evidence="10 11">
    <name type="scientific">Aliidiomarina maris</name>
    <dbReference type="NCBI Taxonomy" id="531312"/>
    <lineage>
        <taxon>Bacteria</taxon>
        <taxon>Pseudomonadati</taxon>
        <taxon>Pseudomonadota</taxon>
        <taxon>Gammaproteobacteria</taxon>
        <taxon>Alteromonadales</taxon>
        <taxon>Idiomarinaceae</taxon>
        <taxon>Aliidiomarina</taxon>
    </lineage>
</organism>
<feature type="domain" description="Peptidase M14" evidence="9">
    <location>
        <begin position="64"/>
        <end position="389"/>
    </location>
</feature>
<evidence type="ECO:0000313" key="10">
    <source>
        <dbReference type="EMBL" id="RAJ99134.1"/>
    </source>
</evidence>
<evidence type="ECO:0000256" key="8">
    <source>
        <dbReference type="SAM" id="SignalP"/>
    </source>
</evidence>
<dbReference type="GO" id="GO:0008270">
    <property type="term" value="F:zinc ion binding"/>
    <property type="evidence" value="ECO:0007669"/>
    <property type="project" value="InterPro"/>
</dbReference>
<keyword evidence="4" id="KW-0378">Hydrolase</keyword>
<dbReference type="GO" id="GO:0006508">
    <property type="term" value="P:proteolysis"/>
    <property type="evidence" value="ECO:0007669"/>
    <property type="project" value="UniProtKB-KW"/>
</dbReference>
<dbReference type="PROSITE" id="PS52035">
    <property type="entry name" value="PEPTIDASE_M14"/>
    <property type="match status" value="1"/>
</dbReference>
<evidence type="ECO:0000256" key="1">
    <source>
        <dbReference type="ARBA" id="ARBA00001947"/>
    </source>
</evidence>
<keyword evidence="5" id="KW-0862">Zinc</keyword>
<evidence type="ECO:0000256" key="3">
    <source>
        <dbReference type="ARBA" id="ARBA00022670"/>
    </source>
</evidence>
<evidence type="ECO:0000256" key="4">
    <source>
        <dbReference type="ARBA" id="ARBA00022801"/>
    </source>
</evidence>
<dbReference type="Gene3D" id="3.40.630.10">
    <property type="entry name" value="Zn peptidases"/>
    <property type="match status" value="1"/>
</dbReference>
<keyword evidence="3" id="KW-0645">Protease</keyword>
<feature type="chain" id="PRO_5016249034" evidence="8">
    <location>
        <begin position="31"/>
        <end position="884"/>
    </location>
</feature>